<keyword evidence="1" id="KW-0489">Methyltransferase</keyword>
<proteinExistence type="predicted"/>
<dbReference type="AlphaFoldDB" id="A0A316FI90"/>
<dbReference type="OrthoDB" id="9791944at2"/>
<dbReference type="Pfam" id="PF13489">
    <property type="entry name" value="Methyltransf_23"/>
    <property type="match status" value="1"/>
</dbReference>
<dbReference type="SUPFAM" id="SSF53335">
    <property type="entry name" value="S-adenosyl-L-methionine-dependent methyltransferases"/>
    <property type="match status" value="1"/>
</dbReference>
<accession>A0A316FI90</accession>
<protein>
    <submittedName>
        <fullName evidence="1">Methyltransferase family protein</fullName>
    </submittedName>
</protein>
<dbReference type="InterPro" id="IPR029063">
    <property type="entry name" value="SAM-dependent_MTases_sf"/>
</dbReference>
<comment type="caution">
    <text evidence="1">The sequence shown here is derived from an EMBL/GenBank/DDBJ whole genome shotgun (WGS) entry which is preliminary data.</text>
</comment>
<dbReference type="GO" id="GO:0032259">
    <property type="term" value="P:methylation"/>
    <property type="evidence" value="ECO:0007669"/>
    <property type="project" value="UniProtKB-KW"/>
</dbReference>
<dbReference type="GO" id="GO:0008168">
    <property type="term" value="F:methyltransferase activity"/>
    <property type="evidence" value="ECO:0007669"/>
    <property type="project" value="UniProtKB-KW"/>
</dbReference>
<name>A0A316FI90_9GAMM</name>
<dbReference type="Gene3D" id="3.40.50.150">
    <property type="entry name" value="Vaccinia Virus protein VP39"/>
    <property type="match status" value="1"/>
</dbReference>
<reference evidence="1 2" key="1">
    <citation type="submission" date="2018-05" db="EMBL/GenBank/DDBJ databases">
        <title>Genomic Encyclopedia of Type Strains, Phase IV (KMG-IV): sequencing the most valuable type-strain genomes for metagenomic binning, comparative biology and taxonomic classification.</title>
        <authorList>
            <person name="Goeker M."/>
        </authorList>
    </citation>
    <scope>NUCLEOTIDE SEQUENCE [LARGE SCALE GENOMIC DNA]</scope>
    <source>
        <strain evidence="1 2">DSM 25350</strain>
    </source>
</reference>
<dbReference type="EMBL" id="QGGU01000009">
    <property type="protein sequence ID" value="PWK48464.1"/>
    <property type="molecule type" value="Genomic_DNA"/>
</dbReference>
<gene>
    <name evidence="1" type="ORF">C8D97_10913</name>
</gene>
<dbReference type="RefSeq" id="WP_109764139.1">
    <property type="nucleotide sequence ID" value="NZ_QGGU01000009.1"/>
</dbReference>
<dbReference type="Proteomes" id="UP000245790">
    <property type="component" value="Unassembled WGS sequence"/>
</dbReference>
<evidence type="ECO:0000313" key="2">
    <source>
        <dbReference type="Proteomes" id="UP000245790"/>
    </source>
</evidence>
<organism evidence="1 2">
    <name type="scientific">Pleionea mediterranea</name>
    <dbReference type="NCBI Taxonomy" id="523701"/>
    <lineage>
        <taxon>Bacteria</taxon>
        <taxon>Pseudomonadati</taxon>
        <taxon>Pseudomonadota</taxon>
        <taxon>Gammaproteobacteria</taxon>
        <taxon>Oceanospirillales</taxon>
        <taxon>Pleioneaceae</taxon>
        <taxon>Pleionea</taxon>
    </lineage>
</organism>
<sequence length="221" mass="25720">MSKPLACPLCHSKTFDRFAHDKRRDYMRCPECLLVFVPESMHLTAEQEKAEYDKHQNALDDKGYLNFLSRTYQPLLQRLPANSSGLDFGCGPAPALAEQLKQHGHSMALYDHYYFPDDDVLSQKYDFITCTEVIEHLGKPDLVLSQLKQLLKPEGLIAIMTKRVIDQARFQNWHYKNDPTHICFYSEQTFNWIARHWQMSLEIIDEDVVFLHNGTNTLNKA</sequence>
<keyword evidence="1" id="KW-0808">Transferase</keyword>
<evidence type="ECO:0000313" key="1">
    <source>
        <dbReference type="EMBL" id="PWK48464.1"/>
    </source>
</evidence>
<keyword evidence="2" id="KW-1185">Reference proteome</keyword>